<comment type="caution">
    <text evidence="2">The sequence shown here is derived from an EMBL/GenBank/DDBJ whole genome shotgun (WGS) entry which is preliminary data.</text>
</comment>
<dbReference type="Proteomes" id="UP000886998">
    <property type="component" value="Unassembled WGS sequence"/>
</dbReference>
<name>A0A8X7BTX0_9ARAC</name>
<proteinExistence type="predicted"/>
<dbReference type="AlphaFoldDB" id="A0A8X7BTX0"/>
<dbReference type="EMBL" id="BMAV01002733">
    <property type="protein sequence ID" value="GFY41884.1"/>
    <property type="molecule type" value="Genomic_DNA"/>
</dbReference>
<evidence type="ECO:0000256" key="1">
    <source>
        <dbReference type="SAM" id="MobiDB-lite"/>
    </source>
</evidence>
<accession>A0A8X7BTX0</accession>
<gene>
    <name evidence="2" type="ORF">TNIN_290471</name>
</gene>
<evidence type="ECO:0000313" key="2">
    <source>
        <dbReference type="EMBL" id="GFY41884.1"/>
    </source>
</evidence>
<evidence type="ECO:0000313" key="3">
    <source>
        <dbReference type="Proteomes" id="UP000886998"/>
    </source>
</evidence>
<keyword evidence="3" id="KW-1185">Reference proteome</keyword>
<reference evidence="2" key="1">
    <citation type="submission" date="2020-08" db="EMBL/GenBank/DDBJ databases">
        <title>Multicomponent nature underlies the extraordinary mechanical properties of spider dragline silk.</title>
        <authorList>
            <person name="Kono N."/>
            <person name="Nakamura H."/>
            <person name="Mori M."/>
            <person name="Yoshida Y."/>
            <person name="Ohtoshi R."/>
            <person name="Malay A.D."/>
            <person name="Moran D.A.P."/>
            <person name="Tomita M."/>
            <person name="Numata K."/>
            <person name="Arakawa K."/>
        </authorList>
    </citation>
    <scope>NUCLEOTIDE SEQUENCE</scope>
</reference>
<sequence length="100" mass="11447">MLRGAEKEDLVVVLVEMGETVDPEARQKTENETRIREARHKEMDTKLKAKEETRLKLGTRPDSRLGIRSDSSLGSRSRLKAREEARLKAGKKEAKAMEER</sequence>
<feature type="compositionally biased region" description="Basic and acidic residues" evidence="1">
    <location>
        <begin position="23"/>
        <end position="67"/>
    </location>
</feature>
<organism evidence="2 3">
    <name type="scientific">Trichonephila inaurata madagascariensis</name>
    <dbReference type="NCBI Taxonomy" id="2747483"/>
    <lineage>
        <taxon>Eukaryota</taxon>
        <taxon>Metazoa</taxon>
        <taxon>Ecdysozoa</taxon>
        <taxon>Arthropoda</taxon>
        <taxon>Chelicerata</taxon>
        <taxon>Arachnida</taxon>
        <taxon>Araneae</taxon>
        <taxon>Araneomorphae</taxon>
        <taxon>Entelegynae</taxon>
        <taxon>Araneoidea</taxon>
        <taxon>Nephilidae</taxon>
        <taxon>Trichonephila</taxon>
        <taxon>Trichonephila inaurata</taxon>
    </lineage>
</organism>
<feature type="region of interest" description="Disordered" evidence="1">
    <location>
        <begin position="23"/>
        <end position="100"/>
    </location>
</feature>
<feature type="compositionally biased region" description="Basic and acidic residues" evidence="1">
    <location>
        <begin position="80"/>
        <end position="100"/>
    </location>
</feature>
<protein>
    <submittedName>
        <fullName evidence="2">Uncharacterized protein</fullName>
    </submittedName>
</protein>